<comment type="caution">
    <text evidence="2">The sequence shown here is derived from an EMBL/GenBank/DDBJ whole genome shotgun (WGS) entry which is preliminary data.</text>
</comment>
<accession>A0ABV7CVU0</accession>
<gene>
    <name evidence="2" type="ORF">ACFOGI_09425</name>
</gene>
<keyword evidence="2" id="KW-0012">Acyltransferase</keyword>
<evidence type="ECO:0000313" key="3">
    <source>
        <dbReference type="Proteomes" id="UP001595279"/>
    </source>
</evidence>
<dbReference type="InterPro" id="IPR000182">
    <property type="entry name" value="GNAT_dom"/>
</dbReference>
<dbReference type="RefSeq" id="WP_390271730.1">
    <property type="nucleotide sequence ID" value="NZ_JBHRSA010000041.1"/>
</dbReference>
<proteinExistence type="predicted"/>
<evidence type="ECO:0000259" key="1">
    <source>
        <dbReference type="PROSITE" id="PS51186"/>
    </source>
</evidence>
<dbReference type="Pfam" id="PF00583">
    <property type="entry name" value="Acetyltransf_1"/>
    <property type="match status" value="1"/>
</dbReference>
<dbReference type="SUPFAM" id="SSF55729">
    <property type="entry name" value="Acyl-CoA N-acyltransferases (Nat)"/>
    <property type="match status" value="1"/>
</dbReference>
<protein>
    <submittedName>
        <fullName evidence="2">GNAT family N-acetyltransferase</fullName>
        <ecNumber evidence="2">2.3.-.-</ecNumber>
    </submittedName>
</protein>
<reference evidence="3" key="1">
    <citation type="journal article" date="2019" name="Int. J. Syst. Evol. Microbiol.">
        <title>The Global Catalogue of Microorganisms (GCM) 10K type strain sequencing project: providing services to taxonomists for standard genome sequencing and annotation.</title>
        <authorList>
            <consortium name="The Broad Institute Genomics Platform"/>
            <consortium name="The Broad Institute Genome Sequencing Center for Infectious Disease"/>
            <person name="Wu L."/>
            <person name="Ma J."/>
        </authorList>
    </citation>
    <scope>NUCLEOTIDE SEQUENCE [LARGE SCALE GENOMIC DNA]</scope>
    <source>
        <strain evidence="3">KCTC 13128</strain>
    </source>
</reference>
<dbReference type="InterPro" id="IPR016181">
    <property type="entry name" value="Acyl_CoA_acyltransferase"/>
</dbReference>
<evidence type="ECO:0000313" key="2">
    <source>
        <dbReference type="EMBL" id="MFC3040464.1"/>
    </source>
</evidence>
<keyword evidence="2" id="KW-0808">Transferase</keyword>
<feature type="domain" description="N-acetyltransferase" evidence="1">
    <location>
        <begin position="3"/>
        <end position="159"/>
    </location>
</feature>
<dbReference type="PROSITE" id="PS51186">
    <property type="entry name" value="GNAT"/>
    <property type="match status" value="1"/>
</dbReference>
<dbReference type="EMBL" id="JBHRSA010000041">
    <property type="protein sequence ID" value="MFC3040464.1"/>
    <property type="molecule type" value="Genomic_DNA"/>
</dbReference>
<dbReference type="EC" id="2.3.-.-" evidence="2"/>
<dbReference type="Gene3D" id="3.40.630.30">
    <property type="match status" value="1"/>
</dbReference>
<dbReference type="Proteomes" id="UP001595279">
    <property type="component" value="Unassembled WGS sequence"/>
</dbReference>
<keyword evidence="3" id="KW-1185">Reference proteome</keyword>
<name>A0ABV7CVU0_9BACI</name>
<organism evidence="2 3">
    <name type="scientific">Virgibacillus xinjiangensis</name>
    <dbReference type="NCBI Taxonomy" id="393090"/>
    <lineage>
        <taxon>Bacteria</taxon>
        <taxon>Bacillati</taxon>
        <taxon>Bacillota</taxon>
        <taxon>Bacilli</taxon>
        <taxon>Bacillales</taxon>
        <taxon>Bacillaceae</taxon>
        <taxon>Virgibacillus</taxon>
    </lineage>
</organism>
<dbReference type="GO" id="GO:0016746">
    <property type="term" value="F:acyltransferase activity"/>
    <property type="evidence" value="ECO:0007669"/>
    <property type="project" value="UniProtKB-KW"/>
</dbReference>
<sequence length="299" mass="35135">MDTEIRILTEDDYPFVKSMETELENDYVPRIFDKLSQHPNRMFGLFKDGGLVSISGYSIYAGRYAMLGRLRSHTAYKGNGNSTRLMRHMLDEVFHRESIQWVGANTQENNFPAQRVIEKTGLTKQTVLHGAVSKDVSRLHGGHAPWNRVSSLYRKMEWVEKAFLQAESFFPYECYYPFPATKDLFSMEVLQKWNFHENEEGTRMVITNHDQKKNHYLHAVYPWKDLNSQPGLWATISSDYKQLKKRTGEDNTYIWVDMTKEQAKSLPEHHPFELPSPWILYGMDKQSWENQRTGYIAYK</sequence>